<evidence type="ECO:0000256" key="1">
    <source>
        <dbReference type="ARBA" id="ARBA00023121"/>
    </source>
</evidence>
<gene>
    <name evidence="2" type="ORF">SAMN02745248_00319</name>
</gene>
<dbReference type="PROSITE" id="PS51482">
    <property type="entry name" value="DEGV"/>
    <property type="match status" value="1"/>
</dbReference>
<dbReference type="OrthoDB" id="9780216at2"/>
<dbReference type="Gene3D" id="3.40.50.10170">
    <property type="match status" value="1"/>
</dbReference>
<dbReference type="STRING" id="1121331.SAMN02745248_00319"/>
<dbReference type="Gene3D" id="3.30.1180.10">
    <property type="match status" value="1"/>
</dbReference>
<dbReference type="SUPFAM" id="SSF82549">
    <property type="entry name" value="DAK1/DegV-like"/>
    <property type="match status" value="1"/>
</dbReference>
<proteinExistence type="predicted"/>
<dbReference type="InterPro" id="IPR043168">
    <property type="entry name" value="DegV_C"/>
</dbReference>
<keyword evidence="3" id="KW-1185">Reference proteome</keyword>
<reference evidence="2 3" key="1">
    <citation type="submission" date="2016-11" db="EMBL/GenBank/DDBJ databases">
        <authorList>
            <person name="Jaros S."/>
            <person name="Januszkiewicz K."/>
            <person name="Wedrychowicz H."/>
        </authorList>
    </citation>
    <scope>NUCLEOTIDE SEQUENCE [LARGE SCALE GENOMIC DNA]</scope>
    <source>
        <strain evidence="2 3">DSM 3090</strain>
    </source>
</reference>
<dbReference type="NCBIfam" id="TIGR00762">
    <property type="entry name" value="DegV"/>
    <property type="match status" value="1"/>
</dbReference>
<sequence length="288" mass="31150">MKTAIITDSNSGINEVTGRELGIFVIPMPVIIDGKIYYEGVNISQSAFYDSLTSGKNVSTSQPSPGDVICAWEDVFKKGYDEIVYIPMSSGLSSSCHSAIGLAEDYDGRVQVVDNHRISVTQRQSVLDAKKLADKGCSSTDIKVKLEESAYESSIYVAVDTLEFLKKGGRVTAAGAAIGTVLNIKPVLTIQGDKLDAFAKIRGMKKCEKKMLEAIKNDYETRFAGVEASSISIGAAGTFDNQKMADEWFNAVREYFPGAYVFYDPLTFSVGCHVGPNSAGIGICRIIE</sequence>
<name>A0A1M6K375_9CLOT</name>
<dbReference type="AlphaFoldDB" id="A0A1M6K375"/>
<dbReference type="PANTHER" id="PTHR33434:SF2">
    <property type="entry name" value="FATTY ACID-BINDING PROTEIN TM_1468"/>
    <property type="match status" value="1"/>
</dbReference>
<dbReference type="InterPro" id="IPR003797">
    <property type="entry name" value="DegV"/>
</dbReference>
<dbReference type="RefSeq" id="WP_072901583.1">
    <property type="nucleotide sequence ID" value="NZ_FRAD01000004.1"/>
</dbReference>
<evidence type="ECO:0000313" key="3">
    <source>
        <dbReference type="Proteomes" id="UP000183952"/>
    </source>
</evidence>
<keyword evidence="1" id="KW-0446">Lipid-binding</keyword>
<accession>A0A1M6K375</accession>
<dbReference type="Proteomes" id="UP000183952">
    <property type="component" value="Unassembled WGS sequence"/>
</dbReference>
<evidence type="ECO:0000313" key="2">
    <source>
        <dbReference type="EMBL" id="SHJ53357.1"/>
    </source>
</evidence>
<dbReference type="Pfam" id="PF02645">
    <property type="entry name" value="DegV"/>
    <property type="match status" value="1"/>
</dbReference>
<dbReference type="InterPro" id="IPR050270">
    <property type="entry name" value="DegV_domain_contain"/>
</dbReference>
<organism evidence="2 3">
    <name type="scientific">Hathewaya proteolytica DSM 3090</name>
    <dbReference type="NCBI Taxonomy" id="1121331"/>
    <lineage>
        <taxon>Bacteria</taxon>
        <taxon>Bacillati</taxon>
        <taxon>Bacillota</taxon>
        <taxon>Clostridia</taxon>
        <taxon>Eubacteriales</taxon>
        <taxon>Clostridiaceae</taxon>
        <taxon>Hathewaya</taxon>
    </lineage>
</organism>
<dbReference type="GO" id="GO:0008289">
    <property type="term" value="F:lipid binding"/>
    <property type="evidence" value="ECO:0007669"/>
    <property type="project" value="UniProtKB-KW"/>
</dbReference>
<protein>
    <submittedName>
        <fullName evidence="2">EDD domain protein, DegV family</fullName>
    </submittedName>
</protein>
<dbReference type="PANTHER" id="PTHR33434">
    <property type="entry name" value="DEGV DOMAIN-CONTAINING PROTEIN DR_1986-RELATED"/>
    <property type="match status" value="1"/>
</dbReference>
<dbReference type="EMBL" id="FRAD01000004">
    <property type="protein sequence ID" value="SHJ53357.1"/>
    <property type="molecule type" value="Genomic_DNA"/>
</dbReference>